<keyword evidence="2" id="KW-1133">Transmembrane helix</keyword>
<dbReference type="EMBL" id="JAAMFM010000004">
    <property type="protein sequence ID" value="NVM94184.1"/>
    <property type="molecule type" value="Genomic_DNA"/>
</dbReference>
<feature type="transmembrane region" description="Helical" evidence="2">
    <location>
        <begin position="32"/>
        <end position="51"/>
    </location>
</feature>
<protein>
    <submittedName>
        <fullName evidence="3">Uncharacterized protein</fullName>
    </submittedName>
</protein>
<proteinExistence type="predicted"/>
<gene>
    <name evidence="3" type="ORF">G6034_04525</name>
</gene>
<keyword evidence="2" id="KW-0472">Membrane</keyword>
<feature type="region of interest" description="Disordered" evidence="1">
    <location>
        <begin position="205"/>
        <end position="229"/>
    </location>
</feature>
<name>A0A7Y7IEU4_9MICC</name>
<evidence type="ECO:0000313" key="4">
    <source>
        <dbReference type="Proteomes" id="UP000543556"/>
    </source>
</evidence>
<evidence type="ECO:0000313" key="3">
    <source>
        <dbReference type="EMBL" id="NVM94184.1"/>
    </source>
</evidence>
<reference evidence="3 4" key="1">
    <citation type="submission" date="2020-02" db="EMBL/GenBank/DDBJ databases">
        <title>Genome sequence of strain AETb3-4.</title>
        <authorList>
            <person name="Gao J."/>
            <person name="Zhang X."/>
        </authorList>
    </citation>
    <scope>NUCLEOTIDE SEQUENCE [LARGE SCALE GENOMIC DNA]</scope>
    <source>
        <strain evidence="3 4">AETb3-4</strain>
    </source>
</reference>
<sequence>MNQYRRVWLSLGRSVAVLGALLGIISSPFASTVALLCTGALLGALLTYAALASADSSQPWGAMLRRVGINALSGGLVVLAVAGFTVVVPAWVGPLILVAVASSPWVINLVPQRMASRLPPAPAPDPAPTASEPGALPDIPVEAATFTPAVKALDDGGICRAWHDSYQWLEGAHAPALQAYVVALRQAYLDELDLRNPAGLEAWLNSHPRPRGGPDKYLHRGTGGPHMSA</sequence>
<evidence type="ECO:0000256" key="1">
    <source>
        <dbReference type="SAM" id="MobiDB-lite"/>
    </source>
</evidence>
<dbReference type="AlphaFoldDB" id="A0A7Y7IEU4"/>
<keyword evidence="2" id="KW-0812">Transmembrane</keyword>
<dbReference type="RefSeq" id="WP_176633915.1">
    <property type="nucleotide sequence ID" value="NZ_JAAMFM010000004.1"/>
</dbReference>
<accession>A0A7Y7IEU4</accession>
<feature type="transmembrane region" description="Helical" evidence="2">
    <location>
        <begin position="7"/>
        <end position="26"/>
    </location>
</feature>
<comment type="caution">
    <text evidence="3">The sequence shown here is derived from an EMBL/GenBank/DDBJ whole genome shotgun (WGS) entry which is preliminary data.</text>
</comment>
<keyword evidence="4" id="KW-1185">Reference proteome</keyword>
<organism evidence="3 4">
    <name type="scientific">Arthrobacter wenxiniae</name>
    <dbReference type="NCBI Taxonomy" id="2713570"/>
    <lineage>
        <taxon>Bacteria</taxon>
        <taxon>Bacillati</taxon>
        <taxon>Actinomycetota</taxon>
        <taxon>Actinomycetes</taxon>
        <taxon>Micrococcales</taxon>
        <taxon>Micrococcaceae</taxon>
        <taxon>Arthrobacter</taxon>
    </lineage>
</organism>
<dbReference type="Proteomes" id="UP000543556">
    <property type="component" value="Unassembled WGS sequence"/>
</dbReference>
<evidence type="ECO:0000256" key="2">
    <source>
        <dbReference type="SAM" id="Phobius"/>
    </source>
</evidence>
<feature type="transmembrane region" description="Helical" evidence="2">
    <location>
        <begin position="63"/>
        <end position="84"/>
    </location>
</feature>